<dbReference type="PANTHER" id="PTHR11987:SF53">
    <property type="entry name" value="ALPHA-2,8-SIALYLTRANSFERASE 8F-LIKE"/>
    <property type="match status" value="1"/>
</dbReference>
<evidence type="ECO:0000256" key="11">
    <source>
        <dbReference type="SAM" id="MobiDB-lite"/>
    </source>
</evidence>
<keyword evidence="8" id="KW-0333">Golgi apparatus</keyword>
<dbReference type="GO" id="GO:0006491">
    <property type="term" value="P:N-glycan processing"/>
    <property type="evidence" value="ECO:0007669"/>
    <property type="project" value="TreeGrafter"/>
</dbReference>
<feature type="region of interest" description="Disordered" evidence="11">
    <location>
        <begin position="29"/>
        <end position="50"/>
    </location>
</feature>
<protein>
    <submittedName>
        <fullName evidence="13">Alpha--sialyltransferase st3gal i-r2</fullName>
    </submittedName>
</protein>
<evidence type="ECO:0000313" key="13">
    <source>
        <dbReference type="EMBL" id="JAC82208.1"/>
    </source>
</evidence>
<dbReference type="GO" id="GO:0000139">
    <property type="term" value="C:Golgi membrane"/>
    <property type="evidence" value="ECO:0007669"/>
    <property type="project" value="UniProtKB-SubCell"/>
</dbReference>
<name>A0A061SD47_9CHLO</name>
<dbReference type="InterPro" id="IPR038578">
    <property type="entry name" value="GT29-like_sf"/>
</dbReference>
<evidence type="ECO:0000256" key="5">
    <source>
        <dbReference type="ARBA" id="ARBA00022692"/>
    </source>
</evidence>
<dbReference type="InterPro" id="IPR001675">
    <property type="entry name" value="Glyco_trans_29"/>
</dbReference>
<evidence type="ECO:0000256" key="10">
    <source>
        <dbReference type="ARBA" id="ARBA00023180"/>
    </source>
</evidence>
<sequence>MLGSVPRLVICLLVCAKLSLTAPTRGLIRRRRWPGGNPNKGTGTAKPMRVQEMDPSKIQPSKHQPLAGKFNSSSIDRFLTPPRYCYYNISGGLTQPSSRRPVGGPSIGLAKSIAELLAEPRPCMYYTRSCNQNLSQNVDLKGNCCFGTRYLKNFKSDKDPRFVKRLPDLKPGSLGSCAAIGNADNVLRHKWGREIDSHDFVVRFNVKLKGFEEHVGTKTDGLWTKPNYEYRKEDGDQKPSRFHVNPKYAPADLEPIDGVPVLVYGPHLNLKWRPVAKEIYSRYVKEKRRSPDTKPTGGWARLVAMMELAATGACDRLDIYGFSSGGGKYFSRRYSVDSDHSISLEHFCHRLIMHTGIKGKVCVYGE</sequence>
<evidence type="ECO:0000256" key="8">
    <source>
        <dbReference type="ARBA" id="ARBA00023034"/>
    </source>
</evidence>
<dbReference type="GO" id="GO:0003828">
    <property type="term" value="F:alpha-N-acetylneuraminate alpha-2,8-sialyltransferase activity"/>
    <property type="evidence" value="ECO:0007669"/>
    <property type="project" value="TreeGrafter"/>
</dbReference>
<accession>A0A061SD47</accession>
<evidence type="ECO:0000256" key="4">
    <source>
        <dbReference type="ARBA" id="ARBA00022679"/>
    </source>
</evidence>
<evidence type="ECO:0000256" key="9">
    <source>
        <dbReference type="ARBA" id="ARBA00023136"/>
    </source>
</evidence>
<evidence type="ECO:0000256" key="2">
    <source>
        <dbReference type="ARBA" id="ARBA00006003"/>
    </source>
</evidence>
<keyword evidence="6" id="KW-0735">Signal-anchor</keyword>
<keyword evidence="3 13" id="KW-0328">Glycosyltransferase</keyword>
<dbReference type="AlphaFoldDB" id="A0A061SD47"/>
<keyword evidence="5" id="KW-0812">Transmembrane</keyword>
<evidence type="ECO:0000256" key="3">
    <source>
        <dbReference type="ARBA" id="ARBA00022676"/>
    </source>
</evidence>
<dbReference type="GO" id="GO:0009311">
    <property type="term" value="P:oligosaccharide metabolic process"/>
    <property type="evidence" value="ECO:0007669"/>
    <property type="project" value="TreeGrafter"/>
</dbReference>
<evidence type="ECO:0000256" key="6">
    <source>
        <dbReference type="ARBA" id="ARBA00022968"/>
    </source>
</evidence>
<reference evidence="13" key="1">
    <citation type="submission" date="2014-05" db="EMBL/GenBank/DDBJ databases">
        <title>The transcriptome of the halophilic microalga Tetraselmis sp. GSL018 isolated from the Great Salt Lake, Utah.</title>
        <authorList>
            <person name="Jinkerson R.E."/>
            <person name="D'Adamo S."/>
            <person name="Posewitz M.C."/>
        </authorList>
    </citation>
    <scope>NUCLEOTIDE SEQUENCE</scope>
    <source>
        <strain evidence="13">GSL018</strain>
    </source>
</reference>
<keyword evidence="4 13" id="KW-0808">Transferase</keyword>
<keyword evidence="7" id="KW-1133">Transmembrane helix</keyword>
<evidence type="ECO:0000256" key="1">
    <source>
        <dbReference type="ARBA" id="ARBA00004323"/>
    </source>
</evidence>
<feature type="signal peptide" evidence="12">
    <location>
        <begin position="1"/>
        <end position="21"/>
    </location>
</feature>
<dbReference type="InterPro" id="IPR050943">
    <property type="entry name" value="Glycosyltr_29_Sialyltrsf"/>
</dbReference>
<comment type="subcellular location">
    <subcellularLocation>
        <location evidence="1">Golgi apparatus membrane</location>
        <topology evidence="1">Single-pass type II membrane protein</topology>
    </subcellularLocation>
</comment>
<evidence type="ECO:0000256" key="7">
    <source>
        <dbReference type="ARBA" id="ARBA00022989"/>
    </source>
</evidence>
<proteinExistence type="inferred from homology"/>
<dbReference type="PANTHER" id="PTHR11987">
    <property type="entry name" value="ALPHA-2,8-SIALYLTRANSFERASE"/>
    <property type="match status" value="1"/>
</dbReference>
<gene>
    <name evidence="13" type="ORF">TSPGSL018_6243</name>
</gene>
<feature type="chain" id="PRO_5001606341" evidence="12">
    <location>
        <begin position="22"/>
        <end position="366"/>
    </location>
</feature>
<evidence type="ECO:0000256" key="12">
    <source>
        <dbReference type="SAM" id="SignalP"/>
    </source>
</evidence>
<dbReference type="Gene3D" id="3.90.1480.20">
    <property type="entry name" value="Glycosyl transferase family 29"/>
    <property type="match status" value="1"/>
</dbReference>
<keyword evidence="9" id="KW-0472">Membrane</keyword>
<dbReference type="Pfam" id="PF00777">
    <property type="entry name" value="Glyco_transf_29"/>
    <property type="match status" value="1"/>
</dbReference>
<keyword evidence="10" id="KW-0325">Glycoprotein</keyword>
<organism evidence="13">
    <name type="scientific">Tetraselmis sp. GSL018</name>
    <dbReference type="NCBI Taxonomy" id="582737"/>
    <lineage>
        <taxon>Eukaryota</taxon>
        <taxon>Viridiplantae</taxon>
        <taxon>Chlorophyta</taxon>
        <taxon>core chlorophytes</taxon>
        <taxon>Chlorodendrophyceae</taxon>
        <taxon>Chlorodendrales</taxon>
        <taxon>Chlorodendraceae</taxon>
        <taxon>Tetraselmis</taxon>
    </lineage>
</organism>
<keyword evidence="12" id="KW-0732">Signal</keyword>
<dbReference type="EMBL" id="GBEZ01002886">
    <property type="protein sequence ID" value="JAC82208.1"/>
    <property type="molecule type" value="Transcribed_RNA"/>
</dbReference>
<comment type="similarity">
    <text evidence="2">Belongs to the glycosyltransferase 29 family.</text>
</comment>